<dbReference type="AlphaFoldDB" id="A0A7V5UEP6"/>
<reference evidence="2" key="1">
    <citation type="journal article" date="2020" name="mSystems">
        <title>Genome- and Community-Level Interaction Insights into Carbon Utilization and Element Cycling Functions of Hydrothermarchaeota in Hydrothermal Sediment.</title>
        <authorList>
            <person name="Zhou Z."/>
            <person name="Liu Y."/>
            <person name="Xu W."/>
            <person name="Pan J."/>
            <person name="Luo Z.H."/>
            <person name="Li M."/>
        </authorList>
    </citation>
    <scope>NUCLEOTIDE SEQUENCE [LARGE SCALE GENOMIC DNA]</scope>
    <source>
        <strain evidence="2">HyVt-527</strain>
    </source>
</reference>
<dbReference type="PROSITE" id="PS51257">
    <property type="entry name" value="PROKAR_LIPOPROTEIN"/>
    <property type="match status" value="1"/>
</dbReference>
<evidence type="ECO:0000256" key="1">
    <source>
        <dbReference type="SAM" id="SignalP"/>
    </source>
</evidence>
<gene>
    <name evidence="2" type="ORF">ENJ89_04605</name>
</gene>
<feature type="chain" id="PRO_5030639929" description="IPT/TIG domain-containing protein" evidence="1">
    <location>
        <begin position="18"/>
        <end position="250"/>
    </location>
</feature>
<evidence type="ECO:0008006" key="3">
    <source>
        <dbReference type="Google" id="ProtNLM"/>
    </source>
</evidence>
<dbReference type="SUPFAM" id="SSF81296">
    <property type="entry name" value="E set domains"/>
    <property type="match status" value="1"/>
</dbReference>
<proteinExistence type="predicted"/>
<dbReference type="EMBL" id="DROD01000312">
    <property type="protein sequence ID" value="HHJ52454.1"/>
    <property type="molecule type" value="Genomic_DNA"/>
</dbReference>
<dbReference type="Proteomes" id="UP000886124">
    <property type="component" value="Unassembled WGS sequence"/>
</dbReference>
<sequence length="250" mass="27713">MWRIVVFAVLTVGFVFSGCQRNSTTGVETNGEKQLQVSPASGYIGTRLTITGVPFSENGADIQLQFSNLSYRLAPDSLHKDTIFSHIPYGAVTGPLSITINGKLHYSIDPLRVLETCPDSVVIRPYNLNVGLRKKDAWYYDELQKPHEWQGTVSGDTVTLSRDFPFGDEGRVNQELKLRVSNASGLGCEFVAYFRTQNDYQNGTTKVDTLKKGIVKIKDFSTGGVVSGKIFYEDIEPGAVVFWYDFSTGN</sequence>
<keyword evidence="1" id="KW-0732">Signal</keyword>
<name>A0A7V5UEP6_CALAY</name>
<dbReference type="Gene3D" id="2.60.40.10">
    <property type="entry name" value="Immunoglobulins"/>
    <property type="match status" value="1"/>
</dbReference>
<dbReference type="InterPro" id="IPR013783">
    <property type="entry name" value="Ig-like_fold"/>
</dbReference>
<accession>A0A7V5UEP6</accession>
<comment type="caution">
    <text evidence="2">The sequence shown here is derived from an EMBL/GenBank/DDBJ whole genome shotgun (WGS) entry which is preliminary data.</text>
</comment>
<dbReference type="InterPro" id="IPR014756">
    <property type="entry name" value="Ig_E-set"/>
</dbReference>
<organism evidence="2">
    <name type="scientific">Caldithrix abyssi</name>
    <dbReference type="NCBI Taxonomy" id="187145"/>
    <lineage>
        <taxon>Bacteria</taxon>
        <taxon>Pseudomonadati</taxon>
        <taxon>Calditrichota</taxon>
        <taxon>Calditrichia</taxon>
        <taxon>Calditrichales</taxon>
        <taxon>Calditrichaceae</taxon>
        <taxon>Caldithrix</taxon>
    </lineage>
</organism>
<feature type="signal peptide" evidence="1">
    <location>
        <begin position="1"/>
        <end position="17"/>
    </location>
</feature>
<evidence type="ECO:0000313" key="2">
    <source>
        <dbReference type="EMBL" id="HHJ52454.1"/>
    </source>
</evidence>
<protein>
    <recommendedName>
        <fullName evidence="3">IPT/TIG domain-containing protein</fullName>
    </recommendedName>
</protein>